<keyword evidence="7" id="KW-0418">Kinase</keyword>
<dbReference type="PROSITE" id="PS50011">
    <property type="entry name" value="PROTEIN_KINASE_DOM"/>
    <property type="match status" value="1"/>
</dbReference>
<evidence type="ECO:0000313" key="14">
    <source>
        <dbReference type="EMBL" id="CAF0731720.1"/>
    </source>
</evidence>
<dbReference type="EC" id="2.7.11.1" evidence="2"/>
<feature type="compositionally biased region" description="Acidic residues" evidence="12">
    <location>
        <begin position="497"/>
        <end position="513"/>
    </location>
</feature>
<dbReference type="PANTHER" id="PTHR24346">
    <property type="entry name" value="MAP/MICROTUBULE AFFINITY-REGULATING KINASE"/>
    <property type="match status" value="1"/>
</dbReference>
<protein>
    <recommendedName>
        <fullName evidence="2">non-specific serine/threonine protein kinase</fullName>
        <ecNumber evidence="2">2.7.11.1</ecNumber>
    </recommendedName>
</protein>
<dbReference type="Proteomes" id="UP000663852">
    <property type="component" value="Unassembled WGS sequence"/>
</dbReference>
<dbReference type="Pfam" id="PF00069">
    <property type="entry name" value="Pkinase"/>
    <property type="match status" value="1"/>
</dbReference>
<dbReference type="InterPro" id="IPR017441">
    <property type="entry name" value="Protein_kinase_ATP_BS"/>
</dbReference>
<accession>A0A813MY16</accession>
<gene>
    <name evidence="14" type="ORF">EDS130_LOCUS1137</name>
</gene>
<feature type="region of interest" description="Disordered" evidence="12">
    <location>
        <begin position="462"/>
        <end position="485"/>
    </location>
</feature>
<dbReference type="GO" id="GO:0000226">
    <property type="term" value="P:microtubule cytoskeleton organization"/>
    <property type="evidence" value="ECO:0007669"/>
    <property type="project" value="TreeGrafter"/>
</dbReference>
<evidence type="ECO:0000256" key="6">
    <source>
        <dbReference type="ARBA" id="ARBA00022741"/>
    </source>
</evidence>
<comment type="catalytic activity">
    <reaction evidence="10">
        <text>L-seryl-[protein] + ATP = O-phospho-L-seryl-[protein] + ADP + H(+)</text>
        <dbReference type="Rhea" id="RHEA:17989"/>
        <dbReference type="Rhea" id="RHEA-COMP:9863"/>
        <dbReference type="Rhea" id="RHEA-COMP:11604"/>
        <dbReference type="ChEBI" id="CHEBI:15378"/>
        <dbReference type="ChEBI" id="CHEBI:29999"/>
        <dbReference type="ChEBI" id="CHEBI:30616"/>
        <dbReference type="ChEBI" id="CHEBI:83421"/>
        <dbReference type="ChEBI" id="CHEBI:456216"/>
        <dbReference type="EC" id="2.7.11.1"/>
    </reaction>
</comment>
<feature type="binding site" evidence="11">
    <location>
        <position position="124"/>
    </location>
    <ligand>
        <name>ATP</name>
        <dbReference type="ChEBI" id="CHEBI:30616"/>
    </ligand>
</feature>
<dbReference type="GO" id="GO:0005524">
    <property type="term" value="F:ATP binding"/>
    <property type="evidence" value="ECO:0007669"/>
    <property type="project" value="UniProtKB-UniRule"/>
</dbReference>
<proteinExistence type="predicted"/>
<feature type="compositionally biased region" description="Low complexity" evidence="12">
    <location>
        <begin position="888"/>
        <end position="900"/>
    </location>
</feature>
<reference evidence="14" key="1">
    <citation type="submission" date="2021-02" db="EMBL/GenBank/DDBJ databases">
        <authorList>
            <person name="Nowell W R."/>
        </authorList>
    </citation>
    <scope>NUCLEOTIDE SEQUENCE</scope>
</reference>
<keyword evidence="5" id="KW-0808">Transferase</keyword>
<dbReference type="PANTHER" id="PTHR24346:SF82">
    <property type="entry name" value="KP78A-RELATED"/>
    <property type="match status" value="1"/>
</dbReference>
<evidence type="ECO:0000256" key="8">
    <source>
        <dbReference type="ARBA" id="ARBA00022840"/>
    </source>
</evidence>
<dbReference type="AlphaFoldDB" id="A0A813MY16"/>
<comment type="catalytic activity">
    <reaction evidence="9">
        <text>L-threonyl-[protein] + ATP = O-phospho-L-threonyl-[protein] + ADP + H(+)</text>
        <dbReference type="Rhea" id="RHEA:46608"/>
        <dbReference type="Rhea" id="RHEA-COMP:11060"/>
        <dbReference type="Rhea" id="RHEA-COMP:11605"/>
        <dbReference type="ChEBI" id="CHEBI:15378"/>
        <dbReference type="ChEBI" id="CHEBI:30013"/>
        <dbReference type="ChEBI" id="CHEBI:30616"/>
        <dbReference type="ChEBI" id="CHEBI:61977"/>
        <dbReference type="ChEBI" id="CHEBI:456216"/>
        <dbReference type="EC" id="2.7.11.1"/>
    </reaction>
</comment>
<dbReference type="GO" id="GO:0050321">
    <property type="term" value="F:tau-protein kinase activity"/>
    <property type="evidence" value="ECO:0007669"/>
    <property type="project" value="TreeGrafter"/>
</dbReference>
<evidence type="ECO:0000256" key="3">
    <source>
        <dbReference type="ARBA" id="ARBA00022490"/>
    </source>
</evidence>
<dbReference type="CDD" id="cd14003">
    <property type="entry name" value="STKc_AMPK-like"/>
    <property type="match status" value="1"/>
</dbReference>
<evidence type="ECO:0000256" key="2">
    <source>
        <dbReference type="ARBA" id="ARBA00012513"/>
    </source>
</evidence>
<dbReference type="InterPro" id="IPR057380">
    <property type="entry name" value="UBA_SIK1/2/3"/>
</dbReference>
<dbReference type="PROSITE" id="PS00108">
    <property type="entry name" value="PROTEIN_KINASE_ST"/>
    <property type="match status" value="1"/>
</dbReference>
<dbReference type="SUPFAM" id="SSF56112">
    <property type="entry name" value="Protein kinase-like (PK-like)"/>
    <property type="match status" value="1"/>
</dbReference>
<evidence type="ECO:0000256" key="9">
    <source>
        <dbReference type="ARBA" id="ARBA00047899"/>
    </source>
</evidence>
<evidence type="ECO:0000256" key="7">
    <source>
        <dbReference type="ARBA" id="ARBA00022777"/>
    </source>
</evidence>
<name>A0A813MY16_ADIRI</name>
<feature type="region of interest" description="Disordered" evidence="12">
    <location>
        <begin position="713"/>
        <end position="736"/>
    </location>
</feature>
<feature type="compositionally biased region" description="Basic and acidic residues" evidence="12">
    <location>
        <begin position="767"/>
        <end position="783"/>
    </location>
</feature>
<feature type="region of interest" description="Disordered" evidence="12">
    <location>
        <begin position="765"/>
        <end position="795"/>
    </location>
</feature>
<feature type="region of interest" description="Disordered" evidence="12">
    <location>
        <begin position="494"/>
        <end position="513"/>
    </location>
</feature>
<dbReference type="InterPro" id="IPR011009">
    <property type="entry name" value="Kinase-like_dom_sf"/>
</dbReference>
<evidence type="ECO:0000256" key="11">
    <source>
        <dbReference type="PROSITE-ProRule" id="PRU10141"/>
    </source>
</evidence>
<dbReference type="CDD" id="cd14338">
    <property type="entry name" value="UBA_SIK"/>
    <property type="match status" value="1"/>
</dbReference>
<dbReference type="PROSITE" id="PS00107">
    <property type="entry name" value="PROTEIN_KINASE_ATP"/>
    <property type="match status" value="1"/>
</dbReference>
<comment type="subcellular location">
    <subcellularLocation>
        <location evidence="1">Cytoplasm</location>
    </subcellularLocation>
</comment>
<dbReference type="GO" id="GO:0005737">
    <property type="term" value="C:cytoplasm"/>
    <property type="evidence" value="ECO:0007669"/>
    <property type="project" value="UniProtKB-SubCell"/>
</dbReference>
<feature type="region of interest" description="Disordered" evidence="12">
    <location>
        <begin position="888"/>
        <end position="968"/>
    </location>
</feature>
<evidence type="ECO:0000256" key="12">
    <source>
        <dbReference type="SAM" id="MobiDB-lite"/>
    </source>
</evidence>
<dbReference type="Gene3D" id="1.10.510.10">
    <property type="entry name" value="Transferase(Phosphotransferase) domain 1"/>
    <property type="match status" value="1"/>
</dbReference>
<dbReference type="FunFam" id="1.10.510.10:FF:001222">
    <property type="entry name" value="Serine/threonine-protein kinase ppk25"/>
    <property type="match status" value="1"/>
</dbReference>
<evidence type="ECO:0000256" key="5">
    <source>
        <dbReference type="ARBA" id="ARBA00022679"/>
    </source>
</evidence>
<keyword evidence="6 11" id="KW-0547">Nucleotide-binding</keyword>
<keyword evidence="3" id="KW-0963">Cytoplasm</keyword>
<dbReference type="EMBL" id="CAJNOJ010000003">
    <property type="protein sequence ID" value="CAF0731720.1"/>
    <property type="molecule type" value="Genomic_DNA"/>
</dbReference>
<dbReference type="Pfam" id="PF23312">
    <property type="entry name" value="UBA_SIK3"/>
    <property type="match status" value="1"/>
</dbReference>
<organism evidence="14 15">
    <name type="scientific">Adineta ricciae</name>
    <name type="common">Rotifer</name>
    <dbReference type="NCBI Taxonomy" id="249248"/>
    <lineage>
        <taxon>Eukaryota</taxon>
        <taxon>Metazoa</taxon>
        <taxon>Spiralia</taxon>
        <taxon>Gnathifera</taxon>
        <taxon>Rotifera</taxon>
        <taxon>Eurotatoria</taxon>
        <taxon>Bdelloidea</taxon>
        <taxon>Adinetida</taxon>
        <taxon>Adinetidae</taxon>
        <taxon>Adineta</taxon>
    </lineage>
</organism>
<keyword evidence="4" id="KW-0723">Serine/threonine-protein kinase</keyword>
<dbReference type="InterPro" id="IPR000719">
    <property type="entry name" value="Prot_kinase_dom"/>
</dbReference>
<evidence type="ECO:0000259" key="13">
    <source>
        <dbReference type="PROSITE" id="PS50011"/>
    </source>
</evidence>
<feature type="region of interest" description="Disordered" evidence="12">
    <location>
        <begin position="38"/>
        <end position="65"/>
    </location>
</feature>
<keyword evidence="8 11" id="KW-0067">ATP-binding</keyword>
<feature type="compositionally biased region" description="Low complexity" evidence="12">
    <location>
        <begin position="930"/>
        <end position="943"/>
    </location>
</feature>
<evidence type="ECO:0000256" key="4">
    <source>
        <dbReference type="ARBA" id="ARBA00022527"/>
    </source>
</evidence>
<dbReference type="InterPro" id="IPR008271">
    <property type="entry name" value="Ser/Thr_kinase_AS"/>
</dbReference>
<feature type="compositionally biased region" description="Basic and acidic residues" evidence="12">
    <location>
        <begin position="718"/>
        <end position="731"/>
    </location>
</feature>
<dbReference type="OrthoDB" id="193931at2759"/>
<feature type="compositionally biased region" description="Polar residues" evidence="12">
    <location>
        <begin position="784"/>
        <end position="795"/>
    </location>
</feature>
<dbReference type="GO" id="GO:0035556">
    <property type="term" value="P:intracellular signal transduction"/>
    <property type="evidence" value="ECO:0007669"/>
    <property type="project" value="TreeGrafter"/>
</dbReference>
<feature type="compositionally biased region" description="Low complexity" evidence="12">
    <location>
        <begin position="38"/>
        <end position="63"/>
    </location>
</feature>
<dbReference type="SMART" id="SM00220">
    <property type="entry name" value="S_TKc"/>
    <property type="match status" value="1"/>
</dbReference>
<evidence type="ECO:0000256" key="1">
    <source>
        <dbReference type="ARBA" id="ARBA00004496"/>
    </source>
</evidence>
<feature type="region of interest" description="Disordered" evidence="12">
    <location>
        <begin position="825"/>
        <end position="855"/>
    </location>
</feature>
<dbReference type="FunFam" id="3.30.200.20:FF:000003">
    <property type="entry name" value="Non-specific serine/threonine protein kinase"/>
    <property type="match status" value="1"/>
</dbReference>
<feature type="domain" description="Protein kinase" evidence="13">
    <location>
        <begin position="95"/>
        <end position="346"/>
    </location>
</feature>
<evidence type="ECO:0000256" key="10">
    <source>
        <dbReference type="ARBA" id="ARBA00048679"/>
    </source>
</evidence>
<sequence length="968" mass="108868">MKFVVLYVLNKSSVEMFSEPPLSSVPDLIQPEMSIHTSPISSASASPLSSASHSRTSTITSSSYQKTDILNNSQSNLTSNSSPQQHHRQMKIGKYYLEKTIGKGNFAVVKLATHCDTHQKVAIKIIDKSRLDPTDHRKLEREIAVMKSLVHPYIIRLYEVMESKSLIYLVTEYAPNGEMLDLLIREKRLSEAKAREKFRQLVLGVEYIHSKNIVHRDLKAENLLLDARGNIKIADFGFANTFQRNSKLHTFCGSPPYAAPELYKCLPYSPEKVDVWSLGVLLYVFVCGHLPFESHNLAELRKRVLSGQFRLPFYISSDCSSLISHMLNVDPDQRYTLNDIKKHSWLMLTNTNVTDLTSSTQLPVNCQLTNAILDHAEFLGYNRTQILKSVNGNSYDSDAAIWHLLLEKFQQTCHIDNSHIPSETVFDDDVNNSDLTRRSTAPIIFDEDNTGLAYSAPNTAESIRPQLDPCDLQHSSQQDLYHRQDPDVRAEYLGNYVDDDDDDDDDDVNRDDEEDEVASAQLLERYTRSHGLRRHTIGRPDLMVHGGPIPNLASRVQFAHQNSSIQPSFLANRLADLQQLQQQKQQQFNLSSISDSADECCTPPSRSIYDSKDTHSASFNGLSTHTPMIHATSDAHNQQYLDRNWLSPLGANTFHMNRRASDSGAHLLLLQQQYGALNPNTLNAALPTQLPSPLSTQSSRGSITRGAPITLPIFSITPHDDDKDAERKDLSTEEDDDAEALARYLSSGKRHTVCEQGLVLGCKARRGNREPTKERSISSRRASDTTSHFMNSNTRAHFERLYSNAVSSKPSEEDLTASSLQELQKLQKQVQKHPANTSESVMIRRNTAIPSPTNSLGLHMIQEEHHHHPPPPHQPHQQSNLLSANYSYSNRNKSRSSSSSETSAPIDEDEHVMDCDEHPPNLHNQEQNLFSSSHFHPSTSSPSRFYYSTSPLTAQHLPIPTTTSSYVP</sequence>
<evidence type="ECO:0000313" key="15">
    <source>
        <dbReference type="Proteomes" id="UP000663852"/>
    </source>
</evidence>
<comment type="caution">
    <text evidence="14">The sequence shown here is derived from an EMBL/GenBank/DDBJ whole genome shotgun (WGS) entry which is preliminary data.</text>
</comment>